<accession>A0A6P2C1X8</accession>
<evidence type="ECO:0000313" key="2">
    <source>
        <dbReference type="Proteomes" id="UP000460272"/>
    </source>
</evidence>
<dbReference type="OrthoDB" id="9767239at2"/>
<dbReference type="Gene3D" id="3.40.50.1820">
    <property type="entry name" value="alpha/beta hydrolase"/>
    <property type="match status" value="1"/>
</dbReference>
<comment type="caution">
    <text evidence="1">The sequence shown here is derived from an EMBL/GenBank/DDBJ whole genome shotgun (WGS) entry which is preliminary data.</text>
</comment>
<reference evidence="1 2" key="1">
    <citation type="submission" date="2018-11" db="EMBL/GenBank/DDBJ databases">
        <title>Trebonia kvetii gen.nov., sp.nov., a novel acidophilic actinobacterium, and proposal of the new actinobacterial family Treboniaceae fam. nov.</title>
        <authorList>
            <person name="Rapoport D."/>
            <person name="Sagova-Mareckova M."/>
            <person name="Sedlacek I."/>
            <person name="Provaznik J."/>
            <person name="Kralova S."/>
            <person name="Pavlinic D."/>
            <person name="Benes V."/>
            <person name="Kopecky J."/>
        </authorList>
    </citation>
    <scope>NUCLEOTIDE SEQUENCE [LARGE SCALE GENOMIC DNA]</scope>
    <source>
        <strain evidence="1 2">15Tr583</strain>
    </source>
</reference>
<evidence type="ECO:0008006" key="3">
    <source>
        <dbReference type="Google" id="ProtNLM"/>
    </source>
</evidence>
<keyword evidence="2" id="KW-1185">Reference proteome</keyword>
<proteinExistence type="predicted"/>
<dbReference type="SUPFAM" id="SSF53474">
    <property type="entry name" value="alpha/beta-Hydrolases"/>
    <property type="match status" value="1"/>
</dbReference>
<name>A0A6P2C1X8_9ACTN</name>
<dbReference type="InterPro" id="IPR029058">
    <property type="entry name" value="AB_hydrolase_fold"/>
</dbReference>
<organism evidence="1 2">
    <name type="scientific">Trebonia kvetii</name>
    <dbReference type="NCBI Taxonomy" id="2480626"/>
    <lineage>
        <taxon>Bacteria</taxon>
        <taxon>Bacillati</taxon>
        <taxon>Actinomycetota</taxon>
        <taxon>Actinomycetes</taxon>
        <taxon>Streptosporangiales</taxon>
        <taxon>Treboniaceae</taxon>
        <taxon>Trebonia</taxon>
    </lineage>
</organism>
<dbReference type="RefSeq" id="WP_145854510.1">
    <property type="nucleotide sequence ID" value="NZ_RPFW01000003.1"/>
</dbReference>
<dbReference type="Proteomes" id="UP000460272">
    <property type="component" value="Unassembled WGS sequence"/>
</dbReference>
<evidence type="ECO:0000313" key="1">
    <source>
        <dbReference type="EMBL" id="TVZ04495.1"/>
    </source>
</evidence>
<dbReference type="AlphaFoldDB" id="A0A6P2C1X8"/>
<sequence length="331" mass="34712">MAARRGNELEPGQIEVAGIRRSFWLARAPRPAGSRAAPPLLIALHGSGMDGRGMAWFTGLARRGPAAGITVVFPDGWNGGWHPARVPSAVPGLDDARFLAELASHLEWAGAARSWPVFLAGVSHGARYAEHVARHGLLPVTGLFLVAGTGLAVSRRQVPVPQLRASVALVVGNGDPTFPYQGGRLTRKGMSGFLLKRRAVRHGELPGEDVVTGAEELAADWAAANGITTAAGVTVTGSFARPAIEELPMPAGEPPVTRIAWSRPGCHPATLYRIEGGGHGWPGGPQYLPSQAIGPVSRHLDATGLLLDMATREAAIASGRTVPGLERWETA</sequence>
<gene>
    <name evidence="1" type="ORF">EAS64_19240</name>
</gene>
<dbReference type="EMBL" id="RPFW01000003">
    <property type="protein sequence ID" value="TVZ04495.1"/>
    <property type="molecule type" value="Genomic_DNA"/>
</dbReference>
<protein>
    <recommendedName>
        <fullName evidence="3">Alpha/beta hydrolase</fullName>
    </recommendedName>
</protein>